<evidence type="ECO:0000256" key="4">
    <source>
        <dbReference type="ARBA" id="ARBA00004659"/>
    </source>
</evidence>
<dbReference type="GO" id="GO:0002055">
    <property type="term" value="F:adenine binding"/>
    <property type="evidence" value="ECO:0007669"/>
    <property type="project" value="TreeGrafter"/>
</dbReference>
<evidence type="ECO:0000256" key="7">
    <source>
        <dbReference type="ARBA" id="ARBA00022490"/>
    </source>
</evidence>
<organism evidence="12">
    <name type="scientific">marine metagenome</name>
    <dbReference type="NCBI Taxonomy" id="408172"/>
    <lineage>
        <taxon>unclassified sequences</taxon>
        <taxon>metagenomes</taxon>
        <taxon>ecological metagenomes</taxon>
    </lineage>
</organism>
<dbReference type="InterPro" id="IPR050054">
    <property type="entry name" value="UPRTase/APRTase"/>
</dbReference>
<dbReference type="GO" id="GO:0003999">
    <property type="term" value="F:adenine phosphoribosyltransferase activity"/>
    <property type="evidence" value="ECO:0007669"/>
    <property type="project" value="UniProtKB-EC"/>
</dbReference>
<dbReference type="GO" id="GO:0006166">
    <property type="term" value="P:purine ribonucleoside salvage"/>
    <property type="evidence" value="ECO:0007669"/>
    <property type="project" value="UniProtKB-KW"/>
</dbReference>
<feature type="domain" description="Phosphoribosyltransferase" evidence="11">
    <location>
        <begin position="46"/>
        <end position="154"/>
    </location>
</feature>
<name>A0A381UD76_9ZZZZ</name>
<evidence type="ECO:0000256" key="8">
    <source>
        <dbReference type="ARBA" id="ARBA00022676"/>
    </source>
</evidence>
<comment type="similarity">
    <text evidence="5">Belongs to the purine/pyrimidine phosphoribosyltransferase family.</text>
</comment>
<dbReference type="InterPro" id="IPR005764">
    <property type="entry name" value="Ade_phspho_trans"/>
</dbReference>
<dbReference type="EC" id="2.4.2.7" evidence="6"/>
<dbReference type="NCBIfam" id="NF002634">
    <property type="entry name" value="PRK02304.1-3"/>
    <property type="match status" value="1"/>
</dbReference>
<evidence type="ECO:0000256" key="2">
    <source>
        <dbReference type="ARBA" id="ARBA00003968"/>
    </source>
</evidence>
<dbReference type="UniPathway" id="UPA00588">
    <property type="reaction ID" value="UER00646"/>
</dbReference>
<comment type="catalytic activity">
    <reaction evidence="1">
        <text>AMP + diphosphate = 5-phospho-alpha-D-ribose 1-diphosphate + adenine</text>
        <dbReference type="Rhea" id="RHEA:16609"/>
        <dbReference type="ChEBI" id="CHEBI:16708"/>
        <dbReference type="ChEBI" id="CHEBI:33019"/>
        <dbReference type="ChEBI" id="CHEBI:58017"/>
        <dbReference type="ChEBI" id="CHEBI:456215"/>
        <dbReference type="EC" id="2.4.2.7"/>
    </reaction>
</comment>
<dbReference type="NCBIfam" id="TIGR01090">
    <property type="entry name" value="apt"/>
    <property type="match status" value="1"/>
</dbReference>
<evidence type="ECO:0000256" key="1">
    <source>
        <dbReference type="ARBA" id="ARBA00000868"/>
    </source>
</evidence>
<sequence>MGSAVEELKCFIRDVPDYPKPGVIFKDITTLLRDREAFRKMGERFMEEFGDHDIDVVAGIEARGFLFAPLLAYQLGAGVVPLRKPNKLPASTVRVEYELEYGTDALEVHDDAITEGDRVLIIDDLLATGGSASAACNLVEQLGGEIVCLAFLVELSFLNGRSRLGRYDVFSILQYDEE</sequence>
<evidence type="ECO:0000256" key="10">
    <source>
        <dbReference type="ARBA" id="ARBA00022726"/>
    </source>
</evidence>
<dbReference type="Pfam" id="PF00156">
    <property type="entry name" value="Pribosyltran"/>
    <property type="match status" value="1"/>
</dbReference>
<dbReference type="Gene3D" id="3.40.50.2020">
    <property type="match status" value="1"/>
</dbReference>
<proteinExistence type="inferred from homology"/>
<evidence type="ECO:0000256" key="3">
    <source>
        <dbReference type="ARBA" id="ARBA00004496"/>
    </source>
</evidence>
<keyword evidence="9" id="KW-0808">Transferase</keyword>
<dbReference type="PANTHER" id="PTHR32315:SF3">
    <property type="entry name" value="ADENINE PHOSPHORIBOSYLTRANSFERASE"/>
    <property type="match status" value="1"/>
</dbReference>
<evidence type="ECO:0000259" key="11">
    <source>
        <dbReference type="Pfam" id="PF00156"/>
    </source>
</evidence>
<dbReference type="GO" id="GO:0044209">
    <property type="term" value="P:AMP salvage"/>
    <property type="evidence" value="ECO:0007669"/>
    <property type="project" value="UniProtKB-UniPathway"/>
</dbReference>
<dbReference type="InterPro" id="IPR000836">
    <property type="entry name" value="PRTase_dom"/>
</dbReference>
<keyword evidence="10" id="KW-0660">Purine salvage</keyword>
<protein>
    <recommendedName>
        <fullName evidence="6">adenine phosphoribosyltransferase</fullName>
        <ecNumber evidence="6">2.4.2.7</ecNumber>
    </recommendedName>
</protein>
<accession>A0A381UD76</accession>
<evidence type="ECO:0000256" key="6">
    <source>
        <dbReference type="ARBA" id="ARBA00011893"/>
    </source>
</evidence>
<evidence type="ECO:0000313" key="12">
    <source>
        <dbReference type="EMBL" id="SVA26130.1"/>
    </source>
</evidence>
<dbReference type="InterPro" id="IPR029057">
    <property type="entry name" value="PRTase-like"/>
</dbReference>
<dbReference type="GO" id="GO:0016208">
    <property type="term" value="F:AMP binding"/>
    <property type="evidence" value="ECO:0007669"/>
    <property type="project" value="TreeGrafter"/>
</dbReference>
<dbReference type="SUPFAM" id="SSF53271">
    <property type="entry name" value="PRTase-like"/>
    <property type="match status" value="1"/>
</dbReference>
<comment type="function">
    <text evidence="2">Catalyzes a salvage reaction resulting in the formation of AMP, that is energically less costly than de novo synthesis.</text>
</comment>
<dbReference type="NCBIfam" id="NF002636">
    <property type="entry name" value="PRK02304.1-5"/>
    <property type="match status" value="1"/>
</dbReference>
<dbReference type="CDD" id="cd06223">
    <property type="entry name" value="PRTases_typeI"/>
    <property type="match status" value="1"/>
</dbReference>
<dbReference type="FunFam" id="3.40.50.2020:FF:000021">
    <property type="entry name" value="Adenine phosphoribosyltransferase"/>
    <property type="match status" value="1"/>
</dbReference>
<evidence type="ECO:0000256" key="9">
    <source>
        <dbReference type="ARBA" id="ARBA00022679"/>
    </source>
</evidence>
<keyword evidence="8" id="KW-0328">Glycosyltransferase</keyword>
<reference evidence="12" key="1">
    <citation type="submission" date="2018-05" db="EMBL/GenBank/DDBJ databases">
        <authorList>
            <person name="Lanie J.A."/>
            <person name="Ng W.-L."/>
            <person name="Kazmierczak K.M."/>
            <person name="Andrzejewski T.M."/>
            <person name="Davidsen T.M."/>
            <person name="Wayne K.J."/>
            <person name="Tettelin H."/>
            <person name="Glass J.I."/>
            <person name="Rusch D."/>
            <person name="Podicherti R."/>
            <person name="Tsui H.-C.T."/>
            <person name="Winkler M.E."/>
        </authorList>
    </citation>
    <scope>NUCLEOTIDE SEQUENCE</scope>
</reference>
<dbReference type="PANTHER" id="PTHR32315">
    <property type="entry name" value="ADENINE PHOSPHORIBOSYLTRANSFERASE"/>
    <property type="match status" value="1"/>
</dbReference>
<dbReference type="HAMAP" id="MF_00004">
    <property type="entry name" value="Aden_phosphoribosyltr"/>
    <property type="match status" value="1"/>
</dbReference>
<dbReference type="GO" id="GO:0006168">
    <property type="term" value="P:adenine salvage"/>
    <property type="evidence" value="ECO:0007669"/>
    <property type="project" value="InterPro"/>
</dbReference>
<comment type="subcellular location">
    <subcellularLocation>
        <location evidence="3">Cytoplasm</location>
    </subcellularLocation>
</comment>
<dbReference type="EMBL" id="UINC01006205">
    <property type="protein sequence ID" value="SVA26130.1"/>
    <property type="molecule type" value="Genomic_DNA"/>
</dbReference>
<evidence type="ECO:0000256" key="5">
    <source>
        <dbReference type="ARBA" id="ARBA00008391"/>
    </source>
</evidence>
<keyword evidence="7" id="KW-0963">Cytoplasm</keyword>
<gene>
    <name evidence="12" type="ORF">METZ01_LOCUS78984</name>
</gene>
<dbReference type="GO" id="GO:0005737">
    <property type="term" value="C:cytoplasm"/>
    <property type="evidence" value="ECO:0007669"/>
    <property type="project" value="UniProtKB-SubCell"/>
</dbReference>
<comment type="pathway">
    <text evidence="4">Purine metabolism; AMP biosynthesis via salvage pathway; AMP from adenine: step 1/1.</text>
</comment>
<dbReference type="AlphaFoldDB" id="A0A381UD76"/>